<organism evidence="10 11">
    <name type="scientific">Actinomadura yumaensis</name>
    <dbReference type="NCBI Taxonomy" id="111807"/>
    <lineage>
        <taxon>Bacteria</taxon>
        <taxon>Bacillati</taxon>
        <taxon>Actinomycetota</taxon>
        <taxon>Actinomycetes</taxon>
        <taxon>Streptosporangiales</taxon>
        <taxon>Thermomonosporaceae</taxon>
        <taxon>Actinomadura</taxon>
    </lineage>
</organism>
<keyword evidence="3 5" id="KW-0285">Flavoprotein</keyword>
<dbReference type="InterPro" id="IPR013786">
    <property type="entry name" value="AcylCoA_DH/ox_N"/>
</dbReference>
<keyword evidence="5 10" id="KW-0560">Oxidoreductase</keyword>
<dbReference type="PANTHER" id="PTHR43884:SF12">
    <property type="entry name" value="ISOVALERYL-COA DEHYDROGENASE, MITOCHONDRIAL-RELATED"/>
    <property type="match status" value="1"/>
</dbReference>
<dbReference type="Pfam" id="PF02771">
    <property type="entry name" value="Acyl-CoA_dh_N"/>
    <property type="match status" value="1"/>
</dbReference>
<evidence type="ECO:0000259" key="9">
    <source>
        <dbReference type="Pfam" id="PF02771"/>
    </source>
</evidence>
<protein>
    <submittedName>
        <fullName evidence="10">Acyl-CoA dehydrogenase family protein</fullName>
        <ecNumber evidence="10">1.-.-.-</ecNumber>
    </submittedName>
</protein>
<accession>A0ABW2CES9</accession>
<comment type="similarity">
    <text evidence="2 5">Belongs to the acyl-CoA dehydrogenase family.</text>
</comment>
<evidence type="ECO:0000256" key="2">
    <source>
        <dbReference type="ARBA" id="ARBA00009347"/>
    </source>
</evidence>
<comment type="caution">
    <text evidence="10">The sequence shown here is derived from an EMBL/GenBank/DDBJ whole genome shotgun (WGS) entry which is preliminary data.</text>
</comment>
<dbReference type="SUPFAM" id="SSF47203">
    <property type="entry name" value="Acyl-CoA dehydrogenase C-terminal domain-like"/>
    <property type="match status" value="1"/>
</dbReference>
<dbReference type="InterPro" id="IPR006091">
    <property type="entry name" value="Acyl-CoA_Oxase/DH_mid-dom"/>
</dbReference>
<reference evidence="11" key="1">
    <citation type="journal article" date="2019" name="Int. J. Syst. Evol. Microbiol.">
        <title>The Global Catalogue of Microorganisms (GCM) 10K type strain sequencing project: providing services to taxonomists for standard genome sequencing and annotation.</title>
        <authorList>
            <consortium name="The Broad Institute Genomics Platform"/>
            <consortium name="The Broad Institute Genome Sequencing Center for Infectious Disease"/>
            <person name="Wu L."/>
            <person name="Ma J."/>
        </authorList>
    </citation>
    <scope>NUCLEOTIDE SEQUENCE [LARGE SCALE GENOMIC DNA]</scope>
    <source>
        <strain evidence="11">JCM 3369</strain>
    </source>
</reference>
<evidence type="ECO:0000256" key="3">
    <source>
        <dbReference type="ARBA" id="ARBA00022630"/>
    </source>
</evidence>
<dbReference type="Gene3D" id="2.40.110.10">
    <property type="entry name" value="Butyryl-CoA Dehydrogenase, subunit A, domain 2"/>
    <property type="match status" value="1"/>
</dbReference>
<dbReference type="EMBL" id="JBHSXS010000002">
    <property type="protein sequence ID" value="MFC6879081.1"/>
    <property type="molecule type" value="Genomic_DNA"/>
</dbReference>
<evidence type="ECO:0000256" key="5">
    <source>
        <dbReference type="RuleBase" id="RU362125"/>
    </source>
</evidence>
<feature type="region of interest" description="Disordered" evidence="6">
    <location>
        <begin position="178"/>
        <end position="199"/>
    </location>
</feature>
<dbReference type="InterPro" id="IPR046373">
    <property type="entry name" value="Acyl-CoA_Oxase/DH_mid-dom_sf"/>
</dbReference>
<evidence type="ECO:0000256" key="4">
    <source>
        <dbReference type="ARBA" id="ARBA00022827"/>
    </source>
</evidence>
<dbReference type="Proteomes" id="UP001596380">
    <property type="component" value="Unassembled WGS sequence"/>
</dbReference>
<evidence type="ECO:0000259" key="8">
    <source>
        <dbReference type="Pfam" id="PF02770"/>
    </source>
</evidence>
<evidence type="ECO:0000256" key="1">
    <source>
        <dbReference type="ARBA" id="ARBA00001974"/>
    </source>
</evidence>
<proteinExistence type="inferred from homology"/>
<dbReference type="InterPro" id="IPR009075">
    <property type="entry name" value="AcylCo_DH/oxidase_C"/>
</dbReference>
<dbReference type="EC" id="1.-.-.-" evidence="10"/>
<dbReference type="Pfam" id="PF02770">
    <property type="entry name" value="Acyl-CoA_dh_M"/>
    <property type="match status" value="1"/>
</dbReference>
<evidence type="ECO:0000313" key="10">
    <source>
        <dbReference type="EMBL" id="MFC6879081.1"/>
    </source>
</evidence>
<feature type="domain" description="Acyl-CoA dehydrogenase/oxidase C-terminal" evidence="7">
    <location>
        <begin position="250"/>
        <end position="396"/>
    </location>
</feature>
<dbReference type="PROSITE" id="PS00072">
    <property type="entry name" value="ACYL_COA_DH_1"/>
    <property type="match status" value="1"/>
</dbReference>
<feature type="domain" description="Acyl-CoA oxidase/dehydrogenase middle" evidence="8">
    <location>
        <begin position="124"/>
        <end position="237"/>
    </location>
</feature>
<dbReference type="Gene3D" id="1.10.540.10">
    <property type="entry name" value="Acyl-CoA dehydrogenase/oxidase, N-terminal domain"/>
    <property type="match status" value="1"/>
</dbReference>
<dbReference type="PANTHER" id="PTHR43884">
    <property type="entry name" value="ACYL-COA DEHYDROGENASE"/>
    <property type="match status" value="1"/>
</dbReference>
<dbReference type="InterPro" id="IPR037069">
    <property type="entry name" value="AcylCoA_DH/ox_N_sf"/>
</dbReference>
<dbReference type="GO" id="GO:0016491">
    <property type="term" value="F:oxidoreductase activity"/>
    <property type="evidence" value="ECO:0007669"/>
    <property type="project" value="UniProtKB-KW"/>
</dbReference>
<sequence length="411" mass="44152">MDFDLTPEQRGLRRETIAFAQAELGAGTEEDDRASRFPAADWARCAEHGVLGWPVPVRYGGRGLDPLTTMIALEALGYGCRDNGLVFAVNNHLWGCAIYLLLHGTQEQKTRYLKPMCDGELVGAHALSEPDAGSDVLGLRTTAERDGDHYVLNGTKWFVSNGPVADVFVVLARTGGDAPGDGAPGDGAPGGAPGGGRPQDRLSAFLVTADLPGVRRTREFTKLGLRTTPMGAVEFDGARVPAANLIGREGAGYAIFNATIEWERAFMFAGHLGVMERLLEGAVAHASSRRQFGRPIGGFQAVAHEIADMKIRLELARLILYRVGWLKRERRLALQDATIAKIFVSESLVQTAMAAVRVHGARGYLEGFELERELRDALGGPIFAGTSAVQRGILAELLGLRGVLSGDPEGR</sequence>
<keyword evidence="11" id="KW-1185">Reference proteome</keyword>
<feature type="compositionally biased region" description="Gly residues" evidence="6">
    <location>
        <begin position="178"/>
        <end position="197"/>
    </location>
</feature>
<keyword evidence="4 5" id="KW-0274">FAD</keyword>
<dbReference type="SUPFAM" id="SSF56645">
    <property type="entry name" value="Acyl-CoA dehydrogenase NM domain-like"/>
    <property type="match status" value="1"/>
</dbReference>
<comment type="cofactor">
    <cofactor evidence="1 5">
        <name>FAD</name>
        <dbReference type="ChEBI" id="CHEBI:57692"/>
    </cofactor>
</comment>
<dbReference type="Pfam" id="PF00441">
    <property type="entry name" value="Acyl-CoA_dh_1"/>
    <property type="match status" value="1"/>
</dbReference>
<evidence type="ECO:0000259" key="7">
    <source>
        <dbReference type="Pfam" id="PF00441"/>
    </source>
</evidence>
<evidence type="ECO:0000313" key="11">
    <source>
        <dbReference type="Proteomes" id="UP001596380"/>
    </source>
</evidence>
<dbReference type="InterPro" id="IPR006089">
    <property type="entry name" value="Acyl-CoA_DH_CS"/>
</dbReference>
<gene>
    <name evidence="10" type="ORF">ACFQKB_04805</name>
</gene>
<evidence type="ECO:0000256" key="6">
    <source>
        <dbReference type="SAM" id="MobiDB-lite"/>
    </source>
</evidence>
<feature type="domain" description="Acyl-CoA dehydrogenase/oxidase N-terminal" evidence="9">
    <location>
        <begin position="6"/>
        <end position="120"/>
    </location>
</feature>
<name>A0ABW2CES9_9ACTN</name>
<dbReference type="Gene3D" id="1.20.140.10">
    <property type="entry name" value="Butyryl-CoA Dehydrogenase, subunit A, domain 3"/>
    <property type="match status" value="1"/>
</dbReference>
<dbReference type="InterPro" id="IPR009100">
    <property type="entry name" value="AcylCoA_DH/oxidase_NM_dom_sf"/>
</dbReference>
<dbReference type="InterPro" id="IPR036250">
    <property type="entry name" value="AcylCo_DH-like_C"/>
</dbReference>
<dbReference type="RefSeq" id="WP_160823775.1">
    <property type="nucleotide sequence ID" value="NZ_JBHSXE010000001.1"/>
</dbReference>